<comment type="caution">
    <text evidence="2">The sequence shown here is derived from an EMBL/GenBank/DDBJ whole genome shotgun (WGS) entry which is preliminary data.</text>
</comment>
<dbReference type="Proteomes" id="UP000094444">
    <property type="component" value="Unassembled WGS sequence"/>
</dbReference>
<proteinExistence type="predicted"/>
<evidence type="ECO:0000313" key="2">
    <source>
        <dbReference type="EMBL" id="POS69551.1"/>
    </source>
</evidence>
<keyword evidence="3" id="KW-1185">Reference proteome</keyword>
<feature type="compositionally biased region" description="Low complexity" evidence="1">
    <location>
        <begin position="193"/>
        <end position="202"/>
    </location>
</feature>
<gene>
    <name evidence="2" type="ORF">DHEL01_v212056</name>
</gene>
<reference evidence="2" key="1">
    <citation type="submission" date="2017-09" db="EMBL/GenBank/DDBJ databases">
        <title>Polyketide synthases of a Diaporthe helianthi virulent isolate.</title>
        <authorList>
            <person name="Baroncelli R."/>
        </authorList>
    </citation>
    <scope>NUCLEOTIDE SEQUENCE [LARGE SCALE GENOMIC DNA]</scope>
    <source>
        <strain evidence="2">7/96</strain>
    </source>
</reference>
<protein>
    <submittedName>
        <fullName evidence="2">Uncharacterized protein</fullName>
    </submittedName>
</protein>
<sequence>MSYTPGFPPNEYASWLSQQVHQGTLHPYWAFLGQVPMPEHALPPNSRSASEPPMQQGRVPTGSLPTSTTGTYPTGPMAMPYPSTSFPFQFHQPPITHPGTSIPAYAGIQNNWHAVPQYNGTLQSAARPGEIQQGLPIQTLQQSQHHPTPNDTPSAGTHLTTIHPVLGPCVLVPIDQLRASVPQASSPSWSTTNNGNHSHSHRNYNSNRVDRHRHRHRHNRSITGTPFTRSMTPSPRGSPTLSPYLSSPSSSATMTPVLSRRRHNTPDMFRSPSRFHGIGGFTPLLRRPQSAASVPRLHREDSISTVGTCSQCGAAVAGDSYEPLTDGSVVAATPRNVVRDGALGGEGESSRGCVEGEEDSTEGHGRFQARVEEVDE</sequence>
<name>A0A2P5HH26_DIAHE</name>
<evidence type="ECO:0000313" key="3">
    <source>
        <dbReference type="Proteomes" id="UP000094444"/>
    </source>
</evidence>
<feature type="region of interest" description="Disordered" evidence="1">
    <location>
        <begin position="140"/>
        <end position="160"/>
    </location>
</feature>
<feature type="compositionally biased region" description="Low complexity" evidence="1">
    <location>
        <begin position="238"/>
        <end position="251"/>
    </location>
</feature>
<feature type="region of interest" description="Disordered" evidence="1">
    <location>
        <begin position="183"/>
        <end position="202"/>
    </location>
</feature>
<dbReference type="InParanoid" id="A0A2P5HH26"/>
<dbReference type="AlphaFoldDB" id="A0A2P5HH26"/>
<accession>A0A2P5HH26</accession>
<feature type="compositionally biased region" description="Polar residues" evidence="1">
    <location>
        <begin position="183"/>
        <end position="192"/>
    </location>
</feature>
<evidence type="ECO:0000256" key="1">
    <source>
        <dbReference type="SAM" id="MobiDB-lite"/>
    </source>
</evidence>
<feature type="region of interest" description="Disordered" evidence="1">
    <location>
        <begin position="340"/>
        <end position="376"/>
    </location>
</feature>
<feature type="region of interest" description="Disordered" evidence="1">
    <location>
        <begin position="40"/>
        <end position="66"/>
    </location>
</feature>
<feature type="compositionally biased region" description="Basic and acidic residues" evidence="1">
    <location>
        <begin position="361"/>
        <end position="376"/>
    </location>
</feature>
<feature type="compositionally biased region" description="Basic residues" evidence="1">
    <location>
        <begin position="210"/>
        <end position="220"/>
    </location>
</feature>
<dbReference type="OrthoDB" id="5234297at2759"/>
<organism evidence="2 3">
    <name type="scientific">Diaporthe helianthi</name>
    <dbReference type="NCBI Taxonomy" id="158607"/>
    <lineage>
        <taxon>Eukaryota</taxon>
        <taxon>Fungi</taxon>
        <taxon>Dikarya</taxon>
        <taxon>Ascomycota</taxon>
        <taxon>Pezizomycotina</taxon>
        <taxon>Sordariomycetes</taxon>
        <taxon>Sordariomycetidae</taxon>
        <taxon>Diaporthales</taxon>
        <taxon>Diaporthaceae</taxon>
        <taxon>Diaporthe</taxon>
    </lineage>
</organism>
<feature type="region of interest" description="Disordered" evidence="1">
    <location>
        <begin position="210"/>
        <end position="257"/>
    </location>
</feature>
<dbReference type="EMBL" id="MAVT02002176">
    <property type="protein sequence ID" value="POS69551.1"/>
    <property type="molecule type" value="Genomic_DNA"/>
</dbReference>
<feature type="compositionally biased region" description="Polar residues" evidence="1">
    <location>
        <begin position="221"/>
        <end position="237"/>
    </location>
</feature>